<evidence type="ECO:0000313" key="2">
    <source>
        <dbReference type="EMBL" id="POH74079.1"/>
    </source>
</evidence>
<sequence>MLPAYDPQTEYSHWDSGLWTRVLATSGVRNPFTGGPYSEAMLAGLAGGIGFMIFTFEYKETTTASVVTRFHPGPYTENLLRRSGAGVNIQQTGSATLAQARLDAALDSGVPAVVRLVRGKLPWAASDALADMDSMDVAVVARDGDGYLVDDGGGYLVDDGGGRLERIAPEELAQARGARKADKHWQAHVVQGSGGEPTGEILTKAVLRQTIAETAHALLTQQAPPGIPPGYANNFGILGMEQWALRLRDTSTKRGWTRIFGDPQRSQAGLAMLHGLLAGKRFSGPGALRPLHAQFLREVAMLGDGASGVGLPTALGQVGAQYKELGELWDELAVLIGRDGEPDFTAMAAKVERIAGLEAAAALALQKSVD</sequence>
<dbReference type="RefSeq" id="WP_103464801.1">
    <property type="nucleotide sequence ID" value="NZ_PPXC01000004.1"/>
</dbReference>
<dbReference type="InterPro" id="IPR026935">
    <property type="entry name" value="BtrH_N"/>
</dbReference>
<dbReference type="AlphaFoldDB" id="A0A2S3ZYF6"/>
<protein>
    <recommendedName>
        <fullName evidence="1">Butirosin biosynthesis protein H N-terminal domain-containing protein</fullName>
    </recommendedName>
</protein>
<dbReference type="Pfam" id="PF14399">
    <property type="entry name" value="BtrH_N"/>
    <property type="match status" value="1"/>
</dbReference>
<gene>
    <name evidence="2" type="ORF">CVS27_05770</name>
</gene>
<feature type="domain" description="Butirosin biosynthesis protein H N-terminal" evidence="1">
    <location>
        <begin position="25"/>
        <end position="151"/>
    </location>
</feature>
<comment type="caution">
    <text evidence="2">The sequence shown here is derived from an EMBL/GenBank/DDBJ whole genome shotgun (WGS) entry which is preliminary data.</text>
</comment>
<name>A0A2S3ZYF6_ARTGL</name>
<keyword evidence="3" id="KW-1185">Reference proteome</keyword>
<accession>A0A2S3ZYF6</accession>
<evidence type="ECO:0000259" key="1">
    <source>
        <dbReference type="Pfam" id="PF14399"/>
    </source>
</evidence>
<dbReference type="EMBL" id="PPXC01000004">
    <property type="protein sequence ID" value="POH74079.1"/>
    <property type="molecule type" value="Genomic_DNA"/>
</dbReference>
<reference evidence="2 3" key="1">
    <citation type="submission" date="2018-01" db="EMBL/GenBank/DDBJ databases">
        <title>Arthrobacter sp. nov., from glaciers in China.</title>
        <authorList>
            <person name="Liu Q."/>
            <person name="Xin Y.-H."/>
        </authorList>
    </citation>
    <scope>NUCLEOTIDE SEQUENCE [LARGE SCALE GENOMIC DNA]</scope>
    <source>
        <strain evidence="2 3">HLT2-12-2</strain>
    </source>
</reference>
<proteinExistence type="predicted"/>
<dbReference type="Proteomes" id="UP000237061">
    <property type="component" value="Unassembled WGS sequence"/>
</dbReference>
<evidence type="ECO:0000313" key="3">
    <source>
        <dbReference type="Proteomes" id="UP000237061"/>
    </source>
</evidence>
<organism evidence="2 3">
    <name type="scientific">Arthrobacter glacialis</name>
    <dbReference type="NCBI Taxonomy" id="1664"/>
    <lineage>
        <taxon>Bacteria</taxon>
        <taxon>Bacillati</taxon>
        <taxon>Actinomycetota</taxon>
        <taxon>Actinomycetes</taxon>
        <taxon>Micrococcales</taxon>
        <taxon>Micrococcaceae</taxon>
        <taxon>Arthrobacter</taxon>
    </lineage>
</organism>